<dbReference type="InterPro" id="IPR025110">
    <property type="entry name" value="AMP-bd_C"/>
</dbReference>
<accession>A0AA41Q9C2</accession>
<dbReference type="GO" id="GO:0005324">
    <property type="term" value="F:long-chain fatty acid transmembrane transporter activity"/>
    <property type="evidence" value="ECO:0007669"/>
    <property type="project" value="TreeGrafter"/>
</dbReference>
<protein>
    <submittedName>
        <fullName evidence="7">Long-chain-fatty-acid--CoA ligase</fullName>
    </submittedName>
</protein>
<dbReference type="PANTHER" id="PTHR43107:SF15">
    <property type="entry name" value="FATTY ACID TRANSPORT PROTEIN 3, ISOFORM A"/>
    <property type="match status" value="1"/>
</dbReference>
<dbReference type="Gene3D" id="3.30.300.30">
    <property type="match status" value="1"/>
</dbReference>
<dbReference type="RefSeq" id="WP_235057507.1">
    <property type="nucleotide sequence ID" value="NZ_JAKFHA010000038.1"/>
</dbReference>
<organism evidence="7 8">
    <name type="scientific">Yinghuangia soli</name>
    <dbReference type="NCBI Taxonomy" id="2908204"/>
    <lineage>
        <taxon>Bacteria</taxon>
        <taxon>Bacillati</taxon>
        <taxon>Actinomycetota</taxon>
        <taxon>Actinomycetes</taxon>
        <taxon>Kitasatosporales</taxon>
        <taxon>Streptomycetaceae</taxon>
        <taxon>Yinghuangia</taxon>
    </lineage>
</organism>
<keyword evidence="4" id="KW-0067">ATP-binding</keyword>
<name>A0AA41Q9C2_9ACTN</name>
<dbReference type="Proteomes" id="UP001165378">
    <property type="component" value="Unassembled WGS sequence"/>
</dbReference>
<dbReference type="InterPro" id="IPR042099">
    <property type="entry name" value="ANL_N_sf"/>
</dbReference>
<dbReference type="GO" id="GO:0005886">
    <property type="term" value="C:plasma membrane"/>
    <property type="evidence" value="ECO:0007669"/>
    <property type="project" value="TreeGrafter"/>
</dbReference>
<feature type="domain" description="AMP-binding enzyme C-terminal" evidence="6">
    <location>
        <begin position="428"/>
        <end position="501"/>
    </location>
</feature>
<dbReference type="InterPro" id="IPR045851">
    <property type="entry name" value="AMP-bd_C_sf"/>
</dbReference>
<keyword evidence="3" id="KW-0547">Nucleotide-binding</keyword>
<keyword evidence="2 7" id="KW-0436">Ligase</keyword>
<dbReference type="Pfam" id="PF00501">
    <property type="entry name" value="AMP-binding"/>
    <property type="match status" value="1"/>
</dbReference>
<evidence type="ECO:0000313" key="7">
    <source>
        <dbReference type="EMBL" id="MCF2532734.1"/>
    </source>
</evidence>
<dbReference type="PANTHER" id="PTHR43107">
    <property type="entry name" value="LONG-CHAIN FATTY ACID TRANSPORT PROTEIN"/>
    <property type="match status" value="1"/>
</dbReference>
<dbReference type="Gene3D" id="3.40.50.12780">
    <property type="entry name" value="N-terminal domain of ligase-like"/>
    <property type="match status" value="1"/>
</dbReference>
<evidence type="ECO:0000256" key="3">
    <source>
        <dbReference type="ARBA" id="ARBA00022741"/>
    </source>
</evidence>
<reference evidence="7" key="1">
    <citation type="submission" date="2022-01" db="EMBL/GenBank/DDBJ databases">
        <title>Genome-Based Taxonomic Classification of the Phylum Actinobacteria.</title>
        <authorList>
            <person name="Gao Y."/>
        </authorList>
    </citation>
    <scope>NUCLEOTIDE SEQUENCE</scope>
    <source>
        <strain evidence="7">KLBMP 8922</strain>
    </source>
</reference>
<comment type="similarity">
    <text evidence="1">Belongs to the ATP-dependent AMP-binding enzyme family.</text>
</comment>
<feature type="domain" description="AMP-dependent synthetase/ligase" evidence="5">
    <location>
        <begin position="22"/>
        <end position="374"/>
    </location>
</feature>
<evidence type="ECO:0000313" key="8">
    <source>
        <dbReference type="Proteomes" id="UP001165378"/>
    </source>
</evidence>
<dbReference type="InterPro" id="IPR020845">
    <property type="entry name" value="AMP-binding_CS"/>
</dbReference>
<dbReference type="AlphaFoldDB" id="A0AA41Q9C2"/>
<evidence type="ECO:0000259" key="5">
    <source>
        <dbReference type="Pfam" id="PF00501"/>
    </source>
</evidence>
<dbReference type="EMBL" id="JAKFHA010000038">
    <property type="protein sequence ID" value="MCF2532734.1"/>
    <property type="molecule type" value="Genomic_DNA"/>
</dbReference>
<dbReference type="SUPFAM" id="SSF56801">
    <property type="entry name" value="Acetyl-CoA synthetase-like"/>
    <property type="match status" value="1"/>
</dbReference>
<dbReference type="Pfam" id="PF13193">
    <property type="entry name" value="AMP-binding_C"/>
    <property type="match status" value="1"/>
</dbReference>
<gene>
    <name evidence="7" type="ORF">LZ495_36755</name>
</gene>
<dbReference type="GO" id="GO:0004467">
    <property type="term" value="F:long-chain fatty acid-CoA ligase activity"/>
    <property type="evidence" value="ECO:0007669"/>
    <property type="project" value="TreeGrafter"/>
</dbReference>
<sequence>MASRWSVTMNELVRRRAGDPGTAVRVSGRSWTWDEHVRLSAQRAAFLEAERAEGKPFHIGVMLENVPEFSFLLGAAAVSGAVIVGLNPTRQGSELARDVEHTDCTMVITGDAHAAQLREALPDFPADRVWNVDDESWAAALAPHEGAELPDTAPAPDDPFMLILTSGTTGHPKAVICSQGKIASQGGAIVMMQQLTADDVVYCAMPLFHSNAMVTCWSPALSAGSALVLRRRFSASGFLPDVREYGVTYANYVGKPLSYILATPEQPDDADNTLTRVFGNEGGPQDVERFARRFGCSVRDGFGSTEGGLSFTPVPGMPPGALGKASGDIRVLDPETREECPPGRFDASGRLLNADEAVGELVNLDGAGTFEGYWNNAAATADRLREGWYWSGDLAYRDGDGMFFFAGRSGEWVRVGGENFGSAPVARILARHPDVVLASVYGVPDEAAGDQAMAALVLREGAEFDPAEFAAWQEAQPDLSPTWRPRYVRVADELPHTQTNKVLVRVLSRQAWYSGGGQAGAVWWRPGKDGAYEPFGDAEVKALETRFAEHGRAHVLDLLERPTA</sequence>
<evidence type="ECO:0000256" key="2">
    <source>
        <dbReference type="ARBA" id="ARBA00022598"/>
    </source>
</evidence>
<dbReference type="GO" id="GO:0044539">
    <property type="term" value="P:long-chain fatty acid import into cell"/>
    <property type="evidence" value="ECO:0007669"/>
    <property type="project" value="TreeGrafter"/>
</dbReference>
<evidence type="ECO:0000256" key="4">
    <source>
        <dbReference type="ARBA" id="ARBA00022840"/>
    </source>
</evidence>
<proteinExistence type="inferred from homology"/>
<evidence type="ECO:0000259" key="6">
    <source>
        <dbReference type="Pfam" id="PF13193"/>
    </source>
</evidence>
<keyword evidence="8" id="KW-1185">Reference proteome</keyword>
<dbReference type="PROSITE" id="PS00455">
    <property type="entry name" value="AMP_BINDING"/>
    <property type="match status" value="1"/>
</dbReference>
<dbReference type="GO" id="GO:0005524">
    <property type="term" value="F:ATP binding"/>
    <property type="evidence" value="ECO:0007669"/>
    <property type="project" value="UniProtKB-KW"/>
</dbReference>
<dbReference type="InterPro" id="IPR000873">
    <property type="entry name" value="AMP-dep_synth/lig_dom"/>
</dbReference>
<comment type="caution">
    <text evidence="7">The sequence shown here is derived from an EMBL/GenBank/DDBJ whole genome shotgun (WGS) entry which is preliminary data.</text>
</comment>
<evidence type="ECO:0000256" key="1">
    <source>
        <dbReference type="ARBA" id="ARBA00006432"/>
    </source>
</evidence>